<protein>
    <recommendedName>
        <fullName evidence="3">IS110 family transposase</fullName>
    </recommendedName>
</protein>
<dbReference type="EMBL" id="BAABCN010000012">
    <property type="protein sequence ID" value="GAA3889406.1"/>
    <property type="molecule type" value="Genomic_DNA"/>
</dbReference>
<proteinExistence type="predicted"/>
<name>A0ABP7KZ70_9MICO</name>
<evidence type="ECO:0008006" key="3">
    <source>
        <dbReference type="Google" id="ProtNLM"/>
    </source>
</evidence>
<evidence type="ECO:0000313" key="2">
    <source>
        <dbReference type="Proteomes" id="UP001501803"/>
    </source>
</evidence>
<reference evidence="2" key="1">
    <citation type="journal article" date="2019" name="Int. J. Syst. Evol. Microbiol.">
        <title>The Global Catalogue of Microorganisms (GCM) 10K type strain sequencing project: providing services to taxonomists for standard genome sequencing and annotation.</title>
        <authorList>
            <consortium name="The Broad Institute Genomics Platform"/>
            <consortium name="The Broad Institute Genome Sequencing Center for Infectious Disease"/>
            <person name="Wu L."/>
            <person name="Ma J."/>
        </authorList>
    </citation>
    <scope>NUCLEOTIDE SEQUENCE [LARGE SCALE GENOMIC DNA]</scope>
    <source>
        <strain evidence="2">JCM 17021</strain>
    </source>
</reference>
<organism evidence="1 2">
    <name type="scientific">Leifsonia kafniensis</name>
    <dbReference type="NCBI Taxonomy" id="475957"/>
    <lineage>
        <taxon>Bacteria</taxon>
        <taxon>Bacillati</taxon>
        <taxon>Actinomycetota</taxon>
        <taxon>Actinomycetes</taxon>
        <taxon>Micrococcales</taxon>
        <taxon>Microbacteriaceae</taxon>
        <taxon>Leifsonia</taxon>
    </lineage>
</organism>
<evidence type="ECO:0000313" key="1">
    <source>
        <dbReference type="EMBL" id="GAA3889406.1"/>
    </source>
</evidence>
<comment type="caution">
    <text evidence="1">The sequence shown here is derived from an EMBL/GenBank/DDBJ whole genome shotgun (WGS) entry which is preliminary data.</text>
</comment>
<sequence>MKRQEKTRDYVAKSLARGKTKRETMRLLKRYVAREIFAILIAIQTRHSTDGIAQIAA</sequence>
<accession>A0ABP7KZ70</accession>
<gene>
    <name evidence="1" type="ORF">GCM10022381_34190</name>
</gene>
<dbReference type="Proteomes" id="UP001501803">
    <property type="component" value="Unassembled WGS sequence"/>
</dbReference>
<keyword evidence="2" id="KW-1185">Reference proteome</keyword>
<dbReference type="RefSeq" id="WP_345068902.1">
    <property type="nucleotide sequence ID" value="NZ_BAABCN010000012.1"/>
</dbReference>